<dbReference type="GO" id="GO:0003677">
    <property type="term" value="F:DNA binding"/>
    <property type="evidence" value="ECO:0007669"/>
    <property type="project" value="UniProtKB-KW"/>
</dbReference>
<dbReference type="GO" id="GO:0008270">
    <property type="term" value="F:zinc ion binding"/>
    <property type="evidence" value="ECO:0007669"/>
    <property type="project" value="InterPro"/>
</dbReference>
<dbReference type="PANTHER" id="PTHR31668:SF26">
    <property type="entry name" value="GLUCOSE TRANSPORT TRANSCRIPTION REGULATOR RGT1-RELATED"/>
    <property type="match status" value="1"/>
</dbReference>
<keyword evidence="1" id="KW-0479">Metal-binding</keyword>
<feature type="compositionally biased region" description="Polar residues" evidence="6">
    <location>
        <begin position="119"/>
        <end position="136"/>
    </location>
</feature>
<dbReference type="PANTHER" id="PTHR31668">
    <property type="entry name" value="GLUCOSE TRANSPORT TRANSCRIPTION REGULATOR RGT1-RELATED-RELATED"/>
    <property type="match status" value="1"/>
</dbReference>
<name>A0A9Q0BF17_9HYPO</name>
<keyword evidence="3" id="KW-0238">DNA-binding</keyword>
<accession>A0A9Q0BF17</accession>
<keyword evidence="9" id="KW-1185">Reference proteome</keyword>
<feature type="compositionally biased region" description="Polar residues" evidence="6">
    <location>
        <begin position="322"/>
        <end position="341"/>
    </location>
</feature>
<dbReference type="GO" id="GO:0006351">
    <property type="term" value="P:DNA-templated transcription"/>
    <property type="evidence" value="ECO:0007669"/>
    <property type="project" value="InterPro"/>
</dbReference>
<comment type="caution">
    <text evidence="8">The sequence shown here is derived from an EMBL/GenBank/DDBJ whole genome shotgun (WGS) entry which is preliminary data.</text>
</comment>
<feature type="region of interest" description="Disordered" evidence="6">
    <location>
        <begin position="725"/>
        <end position="748"/>
    </location>
</feature>
<evidence type="ECO:0000313" key="8">
    <source>
        <dbReference type="EMBL" id="KAI6783497.1"/>
    </source>
</evidence>
<feature type="region of interest" description="Disordered" evidence="6">
    <location>
        <begin position="1"/>
        <end position="219"/>
    </location>
</feature>
<reference evidence="8" key="2">
    <citation type="submission" date="2022-07" db="EMBL/GenBank/DDBJ databases">
        <authorList>
            <person name="Goncalves M.F.M."/>
            <person name="Hilario S."/>
            <person name="Van De Peer Y."/>
            <person name="Esteves A.C."/>
            <person name="Alves A."/>
        </authorList>
    </citation>
    <scope>NUCLEOTIDE SEQUENCE</scope>
    <source>
        <strain evidence="8">MUM 19.33</strain>
    </source>
</reference>
<evidence type="ECO:0000313" key="9">
    <source>
        <dbReference type="Proteomes" id="UP001055219"/>
    </source>
</evidence>
<feature type="compositionally biased region" description="Polar residues" evidence="6">
    <location>
        <begin position="206"/>
        <end position="217"/>
    </location>
</feature>
<feature type="region of interest" description="Disordered" evidence="6">
    <location>
        <begin position="263"/>
        <end position="350"/>
    </location>
</feature>
<feature type="compositionally biased region" description="Basic and acidic residues" evidence="6">
    <location>
        <begin position="38"/>
        <end position="50"/>
    </location>
</feature>
<dbReference type="RefSeq" id="XP_051364353.1">
    <property type="nucleotide sequence ID" value="XM_051503955.1"/>
</dbReference>
<keyword evidence="5" id="KW-0539">Nucleus</keyword>
<dbReference type="EMBL" id="JAGIXG020000007">
    <property type="protein sequence ID" value="KAI6783497.1"/>
    <property type="molecule type" value="Genomic_DNA"/>
</dbReference>
<dbReference type="GeneID" id="75832009"/>
<evidence type="ECO:0000256" key="3">
    <source>
        <dbReference type="ARBA" id="ARBA00023125"/>
    </source>
</evidence>
<evidence type="ECO:0000256" key="6">
    <source>
        <dbReference type="SAM" id="MobiDB-lite"/>
    </source>
</evidence>
<gene>
    <name evidence="8" type="ORF">J7T54_005526</name>
</gene>
<dbReference type="InterPro" id="IPR050797">
    <property type="entry name" value="Carb_Metab_Trans_Reg"/>
</dbReference>
<evidence type="ECO:0000259" key="7">
    <source>
        <dbReference type="Pfam" id="PF04082"/>
    </source>
</evidence>
<organism evidence="8 9">
    <name type="scientific">Emericellopsis cladophorae</name>
    <dbReference type="NCBI Taxonomy" id="2686198"/>
    <lineage>
        <taxon>Eukaryota</taxon>
        <taxon>Fungi</taxon>
        <taxon>Dikarya</taxon>
        <taxon>Ascomycota</taxon>
        <taxon>Pezizomycotina</taxon>
        <taxon>Sordariomycetes</taxon>
        <taxon>Hypocreomycetidae</taxon>
        <taxon>Hypocreales</taxon>
        <taxon>Bionectriaceae</taxon>
        <taxon>Emericellopsis</taxon>
    </lineage>
</organism>
<evidence type="ECO:0000256" key="4">
    <source>
        <dbReference type="ARBA" id="ARBA00023163"/>
    </source>
</evidence>
<dbReference type="Proteomes" id="UP001055219">
    <property type="component" value="Unassembled WGS sequence"/>
</dbReference>
<dbReference type="AlphaFoldDB" id="A0A9Q0BF17"/>
<dbReference type="InterPro" id="IPR007219">
    <property type="entry name" value="XnlR_reg_dom"/>
</dbReference>
<feature type="domain" description="Xylanolytic transcriptional activator regulatory" evidence="7">
    <location>
        <begin position="449"/>
        <end position="537"/>
    </location>
</feature>
<sequence>MSAANEGQDGDANGPITYPSPNADTGDAGPFYNTASQEHMDEPEDRKQPFDDEDDVAQAQDHHNHDQDHNLDGQHQEHQHHEHMQTEMHQHDAEGSQQQNGRPPNIEELQLAAQLGHTIASTPLLPSTDPNMNTEDSNLRHIMPHPEHQPEHQQPAPEQQHHEQPSEEQPQPQQHHHQQQPPPPEQHHDIPQQQQQQQQHHHHNSAYMQGTPTSESMLSHGLPVSINAQLQPWNPLTSDNVPPRKRYIKELADRINSIESKLETDGGLTSEDLSGLFGDRPLRQSNSAEESGRKRPYSSISGGDMGSPLASRNTPWGPRQLPSAQNQADMDATESYNSASLAPQPLPIPSHDHNAAEAAMDLSLADWGDGPAVEEGVFQDYLSTLQTLYPILPSNLPRMQELLQQCPHAVRTAFAHALLAVAQSSSGNVRLASTLLAGWESEESPRTPLVNLVHVQTLLLLIIDADWRGSPSMPYLMGRAVVLANDMKLWTTKNLPDDLPPDSQDALCIRVWWSLILMDRWHAVATGKPVLIPDHSAVVPRGLDTVLNETCFHLVRLSNTLGAISEVSSSLPPGVTVAEAAVASILLKYVEQYRQDLPDHVVPSTHPLVHLAYWHCRLAVTLLSPKTTTPGIMWPMEELIKLLSANADMRNPLANHFGGLVILSLSRLLSHEDSREKATTLIRDLSDRPGGVWDGIRDKLSDLVRPTSSSGDVTLQHLADLATASTQDEASANDMANGDEASVPMTLD</sequence>
<dbReference type="OrthoDB" id="5426978at2759"/>
<dbReference type="CDD" id="cd12148">
    <property type="entry name" value="fungal_TF_MHR"/>
    <property type="match status" value="1"/>
</dbReference>
<keyword evidence="4" id="KW-0804">Transcription</keyword>
<keyword evidence="2" id="KW-0805">Transcription regulation</keyword>
<evidence type="ECO:0000256" key="1">
    <source>
        <dbReference type="ARBA" id="ARBA00022723"/>
    </source>
</evidence>
<feature type="compositionally biased region" description="Basic and acidic residues" evidence="6">
    <location>
        <begin position="60"/>
        <end position="94"/>
    </location>
</feature>
<protein>
    <recommendedName>
        <fullName evidence="7">Xylanolytic transcriptional activator regulatory domain-containing protein</fullName>
    </recommendedName>
</protein>
<dbReference type="Pfam" id="PF04082">
    <property type="entry name" value="Fungal_trans"/>
    <property type="match status" value="1"/>
</dbReference>
<evidence type="ECO:0000256" key="2">
    <source>
        <dbReference type="ARBA" id="ARBA00023015"/>
    </source>
</evidence>
<proteinExistence type="predicted"/>
<reference evidence="8" key="1">
    <citation type="journal article" date="2021" name="J Fungi (Basel)">
        <title>Genomic and Metabolomic Analyses of the Marine Fungus Emericellopsis cladophorae: Insights into Saltwater Adaptability Mechanisms and Its Biosynthetic Potential.</title>
        <authorList>
            <person name="Goncalves M.F.M."/>
            <person name="Hilario S."/>
            <person name="Van de Peer Y."/>
            <person name="Esteves A.C."/>
            <person name="Alves A."/>
        </authorList>
    </citation>
    <scope>NUCLEOTIDE SEQUENCE</scope>
    <source>
        <strain evidence="8">MUM 19.33</strain>
    </source>
</reference>
<evidence type="ECO:0000256" key="5">
    <source>
        <dbReference type="ARBA" id="ARBA00023242"/>
    </source>
</evidence>